<dbReference type="STRING" id="487316.BEN76_12765"/>
<dbReference type="KEGG" id="asol:BEN76_12765"/>
<feature type="transmembrane region" description="Helical" evidence="1">
    <location>
        <begin position="12"/>
        <end position="38"/>
    </location>
</feature>
<feature type="transmembrane region" description="Helical" evidence="1">
    <location>
        <begin position="117"/>
        <end position="139"/>
    </location>
</feature>
<dbReference type="EMBL" id="CP016896">
    <property type="protein sequence ID" value="APV36838.1"/>
    <property type="molecule type" value="Genomic_DNA"/>
</dbReference>
<evidence type="ECO:0000313" key="3">
    <source>
        <dbReference type="Proteomes" id="UP000185674"/>
    </source>
</evidence>
<protein>
    <submittedName>
        <fullName evidence="2">Uncharacterized protein</fullName>
    </submittedName>
</protein>
<dbReference type="AlphaFoldDB" id="A0A1P8EKW6"/>
<keyword evidence="1" id="KW-0812">Transmembrane</keyword>
<evidence type="ECO:0000256" key="1">
    <source>
        <dbReference type="SAM" id="Phobius"/>
    </source>
</evidence>
<dbReference type="RefSeq" id="WP_076033231.1">
    <property type="nucleotide sequence ID" value="NZ_BKXY01000007.1"/>
</dbReference>
<dbReference type="Proteomes" id="UP000185674">
    <property type="component" value="Chromosome"/>
</dbReference>
<gene>
    <name evidence="2" type="ORF">BEN76_12765</name>
</gene>
<accession>A0A1P8EKW6</accession>
<evidence type="ECO:0000313" key="2">
    <source>
        <dbReference type="EMBL" id="APV36838.1"/>
    </source>
</evidence>
<proteinExistence type="predicted"/>
<organism evidence="2 3">
    <name type="scientific">Acinetobacter soli</name>
    <dbReference type="NCBI Taxonomy" id="487316"/>
    <lineage>
        <taxon>Bacteria</taxon>
        <taxon>Pseudomonadati</taxon>
        <taxon>Pseudomonadota</taxon>
        <taxon>Gammaproteobacteria</taxon>
        <taxon>Moraxellales</taxon>
        <taxon>Moraxellaceae</taxon>
        <taxon>Acinetobacter</taxon>
    </lineage>
</organism>
<name>A0A1P8EKW6_9GAMM</name>
<sequence length="141" mass="17252">MDFLIYIFENKPFLIFGMLGLFFFFILWVLYISLYIYTNVYLKNICGLIYRDENRYKRLLEILSFHYISMLPSAYWRETLNIKFNLSFKNLYQQNFYQKIDKNQLQEFLKKYPFFFISHYLIILSGVLGTLLLTLSYLLSK</sequence>
<keyword evidence="1" id="KW-1133">Transmembrane helix</keyword>
<feature type="transmembrane region" description="Helical" evidence="1">
    <location>
        <begin position="59"/>
        <end position="76"/>
    </location>
</feature>
<reference evidence="2 3" key="1">
    <citation type="submission" date="2016-08" db="EMBL/GenBank/DDBJ databases">
        <title>Complete genome sequence of Acinetobacter baylyi strain GFJ2.</title>
        <authorList>
            <person name="Tabata M."/>
            <person name="Kuboki S."/>
            <person name="Gibu N."/>
            <person name="Kinouchi Y."/>
            <person name="Vangnai A."/>
            <person name="Kasai D."/>
            <person name="Fukuda M."/>
        </authorList>
    </citation>
    <scope>NUCLEOTIDE SEQUENCE [LARGE SCALE GENOMIC DNA]</scope>
    <source>
        <strain evidence="2 3">GFJ2</strain>
    </source>
</reference>
<keyword evidence="1" id="KW-0472">Membrane</keyword>